<evidence type="ECO:0000256" key="6">
    <source>
        <dbReference type="PROSITE-ProRule" id="PRU00775"/>
    </source>
</evidence>
<evidence type="ECO:0000313" key="9">
    <source>
        <dbReference type="Proteomes" id="UP000500857"/>
    </source>
</evidence>
<keyword evidence="3 6" id="KW-0605">Phycobilisome</keyword>
<dbReference type="Pfam" id="PF00427">
    <property type="entry name" value="PBS_linker_poly"/>
    <property type="match status" value="1"/>
</dbReference>
<dbReference type="Proteomes" id="UP000500857">
    <property type="component" value="Chromosome"/>
</dbReference>
<keyword evidence="4" id="KW-0793">Thylakoid</keyword>
<evidence type="ECO:0000256" key="1">
    <source>
        <dbReference type="ARBA" id="ARBA00004308"/>
    </source>
</evidence>
<dbReference type="GO" id="GO:0015979">
    <property type="term" value="P:photosynthesis"/>
    <property type="evidence" value="ECO:0007669"/>
    <property type="project" value="InterPro"/>
</dbReference>
<dbReference type="GO" id="GO:0030089">
    <property type="term" value="C:phycobilisome"/>
    <property type="evidence" value="ECO:0007669"/>
    <property type="project" value="UniProtKB-UniRule"/>
</dbReference>
<proteinExistence type="inferred from homology"/>
<dbReference type="GO" id="GO:0012505">
    <property type="term" value="C:endomembrane system"/>
    <property type="evidence" value="ECO:0007669"/>
    <property type="project" value="UniProtKB-SubCell"/>
</dbReference>
<protein>
    <submittedName>
        <fullName evidence="8">Phycobilisome linker polypeptide</fullName>
    </submittedName>
</protein>
<dbReference type="KEGG" id="oxy:HCG48_12435"/>
<keyword evidence="9" id="KW-1185">Reference proteome</keyword>
<dbReference type="AlphaFoldDB" id="A0A6H1TZE5"/>
<keyword evidence="5" id="KW-0472">Membrane</keyword>
<dbReference type="InterPro" id="IPR038255">
    <property type="entry name" value="PBS_linker_sf"/>
</dbReference>
<gene>
    <name evidence="8" type="ORF">HCG48_12435</name>
</gene>
<keyword evidence="2" id="KW-0042">Antenna complex</keyword>
<feature type="domain" description="PBS-linker" evidence="7">
    <location>
        <begin position="1"/>
        <end position="169"/>
    </location>
</feature>
<dbReference type="InterPro" id="IPR001297">
    <property type="entry name" value="PBS_linker_dom"/>
</dbReference>
<dbReference type="PROSITE" id="PS51445">
    <property type="entry name" value="PBS_LINKER"/>
    <property type="match status" value="1"/>
</dbReference>
<dbReference type="RefSeq" id="WP_168569443.1">
    <property type="nucleotide sequence ID" value="NZ_CP051167.1"/>
</dbReference>
<organism evidence="8 9">
    <name type="scientific">Oxynema aestuarii AP17</name>
    <dbReference type="NCBI Taxonomy" id="2064643"/>
    <lineage>
        <taxon>Bacteria</taxon>
        <taxon>Bacillati</taxon>
        <taxon>Cyanobacteriota</taxon>
        <taxon>Cyanophyceae</taxon>
        <taxon>Oscillatoriophycideae</taxon>
        <taxon>Oscillatoriales</taxon>
        <taxon>Oscillatoriaceae</taxon>
        <taxon>Oxynema</taxon>
        <taxon>Oxynema aestuarii</taxon>
    </lineage>
</organism>
<evidence type="ECO:0000256" key="3">
    <source>
        <dbReference type="ARBA" id="ARBA00022738"/>
    </source>
</evidence>
<sequence length="197" mass="22858">MTLHQPVTMTAKTSTEERSLILKQIYEQVLERQPYASERRELAALEKPFVKGKMGIRHFLKNLGVSPVYLAAFYEKSSNVKFIENCFKHFLGRVPHNEREIRACDDLLLRKGVGAMVSALIDSDEYRKTFGSYTVPYWHPRHYESPNDYLENQFVESERAGDRGWAIPTLYWHELHLDCSGGHCRPAWVPSSRVRNA</sequence>
<dbReference type="PANTHER" id="PTHR34011">
    <property type="entry name" value="PHYCOBILISOME 32.1 KDA LINKER POLYPEPTIDE, PHYCOCYANIN-ASSOCIATED, ROD 2-RELATED"/>
    <property type="match status" value="1"/>
</dbReference>
<reference evidence="8 9" key="1">
    <citation type="submission" date="2020-04" db="EMBL/GenBank/DDBJ databases">
        <authorList>
            <person name="Basu S."/>
            <person name="Maruthanayagam V."/>
            <person name="Chakraborty S."/>
            <person name="Pramanik A."/>
            <person name="Mukherjee J."/>
            <person name="Brink B."/>
        </authorList>
    </citation>
    <scope>NUCLEOTIDE SEQUENCE [LARGE SCALE GENOMIC DNA]</scope>
    <source>
        <strain evidence="8 9">AP17</strain>
    </source>
</reference>
<evidence type="ECO:0000256" key="4">
    <source>
        <dbReference type="ARBA" id="ARBA00023078"/>
    </source>
</evidence>
<name>A0A6H1TZE5_9CYAN</name>
<comment type="subcellular location">
    <subcellularLocation>
        <location evidence="1">Endomembrane system</location>
    </subcellularLocation>
</comment>
<dbReference type="EMBL" id="CP051167">
    <property type="protein sequence ID" value="QIZ71290.1"/>
    <property type="molecule type" value="Genomic_DNA"/>
</dbReference>
<evidence type="ECO:0000256" key="2">
    <source>
        <dbReference type="ARBA" id="ARBA00022549"/>
    </source>
</evidence>
<comment type="similarity">
    <text evidence="6">Belongs to the phycobilisome linker protein family.</text>
</comment>
<evidence type="ECO:0000313" key="8">
    <source>
        <dbReference type="EMBL" id="QIZ71290.1"/>
    </source>
</evidence>
<evidence type="ECO:0000259" key="7">
    <source>
        <dbReference type="PROSITE" id="PS51445"/>
    </source>
</evidence>
<dbReference type="Gene3D" id="1.10.3130.20">
    <property type="entry name" value="Phycobilisome linker domain"/>
    <property type="match status" value="1"/>
</dbReference>
<accession>A0A6H1TZE5</accession>
<evidence type="ECO:0000256" key="5">
    <source>
        <dbReference type="ARBA" id="ARBA00023136"/>
    </source>
</evidence>